<dbReference type="AlphaFoldDB" id="A0A2C6LB33"/>
<name>A0A2C6LB33_9APIC</name>
<keyword evidence="3" id="KW-1185">Reference proteome</keyword>
<dbReference type="RefSeq" id="XP_067926551.1">
    <property type="nucleotide sequence ID" value="XM_068061490.1"/>
</dbReference>
<accession>A0A2C6LB33</accession>
<protein>
    <submittedName>
        <fullName evidence="2">Uncharacterized protein</fullName>
    </submittedName>
</protein>
<dbReference type="GeneID" id="94424701"/>
<evidence type="ECO:0000256" key="1">
    <source>
        <dbReference type="SAM" id="MobiDB-lite"/>
    </source>
</evidence>
<organism evidence="2 3">
    <name type="scientific">Cystoisospora suis</name>
    <dbReference type="NCBI Taxonomy" id="483139"/>
    <lineage>
        <taxon>Eukaryota</taxon>
        <taxon>Sar</taxon>
        <taxon>Alveolata</taxon>
        <taxon>Apicomplexa</taxon>
        <taxon>Conoidasida</taxon>
        <taxon>Coccidia</taxon>
        <taxon>Eucoccidiorida</taxon>
        <taxon>Eimeriorina</taxon>
        <taxon>Sarcocystidae</taxon>
        <taxon>Cystoisospora</taxon>
    </lineage>
</organism>
<comment type="caution">
    <text evidence="2">The sequence shown here is derived from an EMBL/GenBank/DDBJ whole genome shotgun (WGS) entry which is preliminary data.</text>
</comment>
<sequence>MCGLFGNRFAHYVCETEIVPNAGLYVSRKAGSWRRFGRPLHLLFLTPRALVSWSHGGLAIIRYDGRAVTVRCASATCAEHVDIRALCVPACAETDIHFWSGEVLLQKKRQPLSCTLSARRLVEGLGSAQLLCVHSCHQDYKGKVIGGSARTRDLHGRMRKFVVEIVGLVGKSDSELDPAWGEASGETGRLFDAATQTPVENMNACAAFTAFSFLAFPLPPEQLGHPAPGVRPLVRMRGNGAKPPSRSLRSTGSGYCLKRRRISQPRCASSTASVLSLSPS</sequence>
<evidence type="ECO:0000313" key="3">
    <source>
        <dbReference type="Proteomes" id="UP000221165"/>
    </source>
</evidence>
<reference evidence="2 3" key="1">
    <citation type="journal article" date="2017" name="Int. J. Parasitol.">
        <title>The genome of the protozoan parasite Cystoisospora suis and a reverse vaccinology approach to identify vaccine candidates.</title>
        <authorList>
            <person name="Palmieri N."/>
            <person name="Shrestha A."/>
            <person name="Ruttkowski B."/>
            <person name="Beck T."/>
            <person name="Vogl C."/>
            <person name="Tomley F."/>
            <person name="Blake D.P."/>
            <person name="Joachim A."/>
        </authorList>
    </citation>
    <scope>NUCLEOTIDE SEQUENCE [LARGE SCALE GENOMIC DNA]</scope>
    <source>
        <strain evidence="2 3">Wien I</strain>
    </source>
</reference>
<proteinExistence type="predicted"/>
<dbReference type="EMBL" id="MIGC01000501">
    <property type="protein sequence ID" value="PHJ24879.1"/>
    <property type="molecule type" value="Genomic_DNA"/>
</dbReference>
<dbReference type="VEuPathDB" id="ToxoDB:CSUI_001284"/>
<evidence type="ECO:0000313" key="2">
    <source>
        <dbReference type="EMBL" id="PHJ24879.1"/>
    </source>
</evidence>
<dbReference type="Proteomes" id="UP000221165">
    <property type="component" value="Unassembled WGS sequence"/>
</dbReference>
<gene>
    <name evidence="2" type="ORF">CSUI_001284</name>
</gene>
<feature type="region of interest" description="Disordered" evidence="1">
    <location>
        <begin position="227"/>
        <end position="254"/>
    </location>
</feature>